<name>A0A367RN50_9NOSO</name>
<evidence type="ECO:0000313" key="2">
    <source>
        <dbReference type="Proteomes" id="UP000252107"/>
    </source>
</evidence>
<keyword evidence="2" id="KW-1185">Reference proteome</keyword>
<gene>
    <name evidence="1" type="ORF">A6770_39850</name>
</gene>
<comment type="caution">
    <text evidence="1">The sequence shown here is derived from an EMBL/GenBank/DDBJ whole genome shotgun (WGS) entry which is preliminary data.</text>
</comment>
<dbReference type="Proteomes" id="UP000252107">
    <property type="component" value="Unassembled WGS sequence"/>
</dbReference>
<reference evidence="1" key="1">
    <citation type="submission" date="2016-04" db="EMBL/GenBank/DDBJ databases">
        <authorList>
            <person name="Tabuchi Yagui T.R."/>
        </authorList>
    </citation>
    <scope>NUCLEOTIDE SEQUENCE [LARGE SCALE GENOMIC DNA]</scope>
    <source>
        <strain evidence="1">NIES-26</strain>
    </source>
</reference>
<evidence type="ECO:0000313" key="1">
    <source>
        <dbReference type="EMBL" id="RCJ37987.1"/>
    </source>
</evidence>
<dbReference type="EMBL" id="LXQD01000102">
    <property type="protein sequence ID" value="RCJ37987.1"/>
    <property type="molecule type" value="Genomic_DNA"/>
</dbReference>
<sequence>MVYQQPSEKPASDETTFFSKSFQNEQQGSFGGNFETNLEQEYSNGQSLPEYSSTGWDLLKAKFARKTQPKDDSAWNPQSQKPLSFSISINREDTWSLSIYQLTCR</sequence>
<organism evidence="1 2">
    <name type="scientific">Nostoc minutum NIES-26</name>
    <dbReference type="NCBI Taxonomy" id="1844469"/>
    <lineage>
        <taxon>Bacteria</taxon>
        <taxon>Bacillati</taxon>
        <taxon>Cyanobacteriota</taxon>
        <taxon>Cyanophyceae</taxon>
        <taxon>Nostocales</taxon>
        <taxon>Nostocaceae</taxon>
        <taxon>Nostoc</taxon>
    </lineage>
</organism>
<proteinExistence type="predicted"/>
<dbReference type="AlphaFoldDB" id="A0A367RN50"/>
<protein>
    <submittedName>
        <fullName evidence="1">Uncharacterized protein</fullName>
    </submittedName>
</protein>
<accession>A0A367RN50</accession>